<organism evidence="2 3">
    <name type="scientific">Phaseolus angularis</name>
    <name type="common">Azuki bean</name>
    <name type="synonym">Vigna angularis</name>
    <dbReference type="NCBI Taxonomy" id="3914"/>
    <lineage>
        <taxon>Eukaryota</taxon>
        <taxon>Viridiplantae</taxon>
        <taxon>Streptophyta</taxon>
        <taxon>Embryophyta</taxon>
        <taxon>Tracheophyta</taxon>
        <taxon>Spermatophyta</taxon>
        <taxon>Magnoliopsida</taxon>
        <taxon>eudicotyledons</taxon>
        <taxon>Gunneridae</taxon>
        <taxon>Pentapetalae</taxon>
        <taxon>rosids</taxon>
        <taxon>fabids</taxon>
        <taxon>Fabales</taxon>
        <taxon>Fabaceae</taxon>
        <taxon>Papilionoideae</taxon>
        <taxon>50 kb inversion clade</taxon>
        <taxon>NPAAA clade</taxon>
        <taxon>indigoferoid/millettioid clade</taxon>
        <taxon>Phaseoleae</taxon>
        <taxon>Vigna</taxon>
    </lineage>
</organism>
<sequence>MESGVRSSVQFACYSKNATLQQRTPGVMPRGVRNQKLPPSLYCYSPISSPFNIQNHKNVPCVVSFILDRTAPDSETDGEASLEEALEEENLEDANLVEAEVKVEP</sequence>
<dbReference type="Gramene" id="KOM40292">
    <property type="protein sequence ID" value="KOM40292"/>
    <property type="gene ID" value="LR48_Vigan04g049000"/>
</dbReference>
<accession>A0A0L9UCK6</accession>
<evidence type="ECO:0000313" key="2">
    <source>
        <dbReference type="EMBL" id="KOM40292.1"/>
    </source>
</evidence>
<gene>
    <name evidence="2" type="ORF">LR48_Vigan04g049000</name>
</gene>
<name>A0A0L9UCK6_PHAAN</name>
<protein>
    <submittedName>
        <fullName evidence="2">Uncharacterized protein</fullName>
    </submittedName>
</protein>
<feature type="compositionally biased region" description="Acidic residues" evidence="1">
    <location>
        <begin position="74"/>
        <end position="92"/>
    </location>
</feature>
<evidence type="ECO:0000256" key="1">
    <source>
        <dbReference type="SAM" id="MobiDB-lite"/>
    </source>
</evidence>
<evidence type="ECO:0000313" key="3">
    <source>
        <dbReference type="Proteomes" id="UP000053144"/>
    </source>
</evidence>
<proteinExistence type="predicted"/>
<feature type="region of interest" description="Disordered" evidence="1">
    <location>
        <begin position="72"/>
        <end position="105"/>
    </location>
</feature>
<reference evidence="3" key="1">
    <citation type="journal article" date="2015" name="Proc. Natl. Acad. Sci. U.S.A.">
        <title>Genome sequencing of adzuki bean (Vigna angularis) provides insight into high starch and low fat accumulation and domestication.</title>
        <authorList>
            <person name="Yang K."/>
            <person name="Tian Z."/>
            <person name="Chen C."/>
            <person name="Luo L."/>
            <person name="Zhao B."/>
            <person name="Wang Z."/>
            <person name="Yu L."/>
            <person name="Li Y."/>
            <person name="Sun Y."/>
            <person name="Li W."/>
            <person name="Chen Y."/>
            <person name="Li Y."/>
            <person name="Zhang Y."/>
            <person name="Ai D."/>
            <person name="Zhao J."/>
            <person name="Shang C."/>
            <person name="Ma Y."/>
            <person name="Wu B."/>
            <person name="Wang M."/>
            <person name="Gao L."/>
            <person name="Sun D."/>
            <person name="Zhang P."/>
            <person name="Guo F."/>
            <person name="Wang W."/>
            <person name="Li Y."/>
            <person name="Wang J."/>
            <person name="Varshney R.K."/>
            <person name="Wang J."/>
            <person name="Ling H.Q."/>
            <person name="Wan P."/>
        </authorList>
    </citation>
    <scope>NUCLEOTIDE SEQUENCE</scope>
    <source>
        <strain evidence="3">cv. Jingnong 6</strain>
    </source>
</reference>
<dbReference type="AlphaFoldDB" id="A0A0L9UCK6"/>
<dbReference type="Proteomes" id="UP000053144">
    <property type="component" value="Chromosome 4"/>
</dbReference>
<dbReference type="EMBL" id="CM003374">
    <property type="protein sequence ID" value="KOM40292.1"/>
    <property type="molecule type" value="Genomic_DNA"/>
</dbReference>